<comment type="caution">
    <text evidence="1">The sequence shown here is derived from an EMBL/GenBank/DDBJ whole genome shotgun (WGS) entry which is preliminary data.</text>
</comment>
<sequence length="179" mass="20996">MKPLKNIILLLLAVFACAFIPHERIYPETINWDTHFKGNPDPNSHFAAVTSTIWQYGYRSTIRGNNLQLEFNFLGGVDANKSWVKRERIRNKEASSRLLNHEQGHVYINFILLKKGEYILKNQSYTVSNYKRLIDKTAKDISKFYSDMQERYDVETKHGSDLEAQKKWDAFFESELSQL</sequence>
<dbReference type="InterPro" id="IPR010321">
    <property type="entry name" value="DUF922"/>
</dbReference>
<name>A0ABW9JET9_9SPHI</name>
<dbReference type="Pfam" id="PF06037">
    <property type="entry name" value="DUF922"/>
    <property type="match status" value="1"/>
</dbReference>
<reference evidence="1 2" key="1">
    <citation type="submission" date="2024-12" db="EMBL/GenBank/DDBJ databases">
        <authorList>
            <person name="Hu S."/>
        </authorList>
    </citation>
    <scope>NUCLEOTIDE SEQUENCE [LARGE SCALE GENOMIC DNA]</scope>
    <source>
        <strain evidence="1 2">P-25</strain>
    </source>
</reference>
<keyword evidence="2" id="KW-1185">Reference proteome</keyword>
<accession>A0ABW9JET9</accession>
<protein>
    <recommendedName>
        <fullName evidence="3">DUF922 domain-containing protein</fullName>
    </recommendedName>
</protein>
<dbReference type="PROSITE" id="PS51257">
    <property type="entry name" value="PROKAR_LIPOPROTEIN"/>
    <property type="match status" value="1"/>
</dbReference>
<dbReference type="RefSeq" id="WP_138730133.1">
    <property type="nucleotide sequence ID" value="NZ_SRMP02000007.1"/>
</dbReference>
<evidence type="ECO:0008006" key="3">
    <source>
        <dbReference type="Google" id="ProtNLM"/>
    </source>
</evidence>
<dbReference type="EMBL" id="SRMP02000007">
    <property type="protein sequence ID" value="MFN0290919.1"/>
    <property type="molecule type" value="Genomic_DNA"/>
</dbReference>
<dbReference type="Proteomes" id="UP001517367">
    <property type="component" value="Unassembled WGS sequence"/>
</dbReference>
<evidence type="ECO:0000313" key="2">
    <source>
        <dbReference type="Proteomes" id="UP001517367"/>
    </source>
</evidence>
<gene>
    <name evidence="1" type="ORF">E5L68_005930</name>
</gene>
<organism evidence="1 2">
    <name type="scientific">Pedobacter helvus</name>
    <dbReference type="NCBI Taxonomy" id="2563444"/>
    <lineage>
        <taxon>Bacteria</taxon>
        <taxon>Pseudomonadati</taxon>
        <taxon>Bacteroidota</taxon>
        <taxon>Sphingobacteriia</taxon>
        <taxon>Sphingobacteriales</taxon>
        <taxon>Sphingobacteriaceae</taxon>
        <taxon>Pedobacter</taxon>
    </lineage>
</organism>
<evidence type="ECO:0000313" key="1">
    <source>
        <dbReference type="EMBL" id="MFN0290919.1"/>
    </source>
</evidence>
<proteinExistence type="predicted"/>